<evidence type="ECO:0000256" key="2">
    <source>
        <dbReference type="ARBA" id="ARBA00022448"/>
    </source>
</evidence>
<evidence type="ECO:0000259" key="13">
    <source>
        <dbReference type="Pfam" id="PF00520"/>
    </source>
</evidence>
<reference evidence="16" key="1">
    <citation type="submission" date="2019-06" db="EMBL/GenBank/DDBJ databases">
        <authorList>
            <consortium name="Wellcome Sanger Institute Data Sharing"/>
        </authorList>
    </citation>
    <scope>NUCLEOTIDE SEQUENCE [LARGE SCALE GENOMIC DNA]</scope>
</reference>
<keyword evidence="3" id="KW-0106">Calcium</keyword>
<feature type="compositionally biased region" description="Basic and acidic residues" evidence="11">
    <location>
        <begin position="69"/>
        <end position="92"/>
    </location>
</feature>
<keyword evidence="2" id="KW-0813">Transport</keyword>
<name>A0A667X3N7_9TELE</name>
<dbReference type="Gene3D" id="1.10.287.70">
    <property type="match status" value="1"/>
</dbReference>
<evidence type="ECO:0000256" key="8">
    <source>
        <dbReference type="ARBA" id="ARBA00023136"/>
    </source>
</evidence>
<keyword evidence="17" id="KW-1185">Reference proteome</keyword>
<keyword evidence="8 12" id="KW-0472">Membrane</keyword>
<evidence type="ECO:0000313" key="17">
    <source>
        <dbReference type="Proteomes" id="UP000472263"/>
    </source>
</evidence>
<evidence type="ECO:0000256" key="5">
    <source>
        <dbReference type="ARBA" id="ARBA00022692"/>
    </source>
</evidence>
<dbReference type="Ensembl" id="ENSMMDT00005008810.1">
    <property type="protein sequence ID" value="ENSMMDP00005008568.1"/>
    <property type="gene ID" value="ENSMMDG00005004724.1"/>
</dbReference>
<evidence type="ECO:0000256" key="1">
    <source>
        <dbReference type="ARBA" id="ARBA00004127"/>
    </source>
</evidence>
<sequence length="1591" mass="181421">MHDYPPLVSGALQLLFKHFSQRQEVLHTFKQVQLLISAQDVENYKLIKADLDRLRMLVEKSELWVEKKSAGGGEGKKDKKDKKEKGEVRRNDTVASVERQKKKKIQSAVFLILERLNKMCSSGVWKKQQRLLKNMGAHKVMLDLLQVSYDQNDVKMQEIIRYTHLFLQKFCMGNQENQALLHKNLNLFLNPGLLEAETVQHIFSNNYQLCSEISEGVLQHFIHCLATHGRHVQYLNFLHTIIKAEGKYVKKCQDMIMTELTNAGEDVVVFYNDKTSFATMLELMAESREGVGESSPLRYHISLVELLAACAEGKNVYTEIKCTSLLPLEDVVRVVTHEDCITEVKVAYVNFVNHCYVDTEVEMKEIYTSNHIWKLFEDFTVDMARVCNKRDKRLSDPILEKYIINVVFDTINAFFSSPFSENSTSLQTHHTIVTQLLQSSVRLLDCPWLQQQHRGLVETCIKTLAMTAKTRSISLPLDLEAQISSMLSTSALNSLSRSNPSYKSSSRSSRPVASSNPWDYKNIIEKLQDIINTLEERLKPLVNAELSVLVDVLHQPELLFLEGTEARQRCESGGFISKLIQHTKALMSSEEKLCIKVLRTLQEMLIRTLDFDDKGIALRKVLLQNYLYPNKKNNLKSAEQERDWAAVAAVQCRLDREGGTRLFTDLVMSTKNDKIFQESIQLAICLLEGGNTEIQNSFYKLMMGDNKSEKFFKVLHERMKEAQMDIKATVSVNVGEMTHKGWKCVSYKLRVSHLFSSEGGSSALVLPGSGSHPLLVQGQSIAPVPGASSLPAQPAEEQREVETEMGPAVTIMKPILRFLQLLCENHNQDLQNFLRCQNNKTNYNLVCETLQFLDIMCGSTTGGLGLLGLYINESNVHLITQTLETLTEYCQGPCQENQTCIVTHESNGIDIITALILNDISPLCRYRMEMVLQLKDNASKLLLALMESRHDSENAERILFNLRPRELVRVIKKAYQQESECEGGEVSPREVGHNIYILAQQLARHNKALQSLLKPPKKSKDDGEEGISSMIVREDRSMEQIVFPVHPICEFLTEESKFRVFNTTEQDEQGSKVTHFFDQASFLHGEMEWQKKLRSMPVLYWFSRRMTLWGSISFNLAVFINLIIAFFYPYASGQAIDDSMLLMLFWILTGLSVLGLFSQRYGLRPLTVALILRSIYHLGIGNTLILLGTLNLINKVVFVVSFVGNNGTFIMGYKAMVMDVEFLYHLGYVLTSTLGLCVHELFYSILLFDLIYREETLFNVIKSVTRNGRSILLTALLALILVYLFSIVGFLFLKNDFIMEVDPLPQLAAADGVSCTAESSSAAAAAAAEEEEEEPNSERACDTLLMCIVTVLNHGLRNGGGVGDVLRKPSKNEPLFPARVVYDLLFYFIVIIIVLNLIFGVIIDTFADLRSEKQKKEEILKTTCFICGLERDKFDNKTVSFEEHIKLEHNIWNYLYFIVLVREKNKTDYTGPESYVAHMNNNLDWFPRMQAMSLVVTDGDGEQNEMRMLQDKLSSTMKVVTTLTSQLTELKEQVHTHTHTRTHTHTHTQIMIFFFFNNFCIGTQTQSRYFVFIIRYMFVLFEVKINIDVMT</sequence>
<dbReference type="Proteomes" id="UP000472263">
    <property type="component" value="Chromosome 7"/>
</dbReference>
<dbReference type="Pfam" id="PF08454">
    <property type="entry name" value="RIH_assoc"/>
    <property type="match status" value="1"/>
</dbReference>
<comment type="subcellular location">
    <subcellularLocation>
        <location evidence="1">Endomembrane system</location>
        <topology evidence="1">Multi-pass membrane protein</topology>
    </subcellularLocation>
</comment>
<evidence type="ECO:0000256" key="6">
    <source>
        <dbReference type="ARBA" id="ARBA00022989"/>
    </source>
</evidence>
<dbReference type="GO" id="GO:0012505">
    <property type="term" value="C:endomembrane system"/>
    <property type="evidence" value="ECO:0007669"/>
    <property type="project" value="UniProtKB-SubCell"/>
</dbReference>
<evidence type="ECO:0000256" key="10">
    <source>
        <dbReference type="ARBA" id="ARBA00023303"/>
    </source>
</evidence>
<feature type="domain" description="RIH" evidence="14">
    <location>
        <begin position="114"/>
        <end position="264"/>
    </location>
</feature>
<evidence type="ECO:0000256" key="12">
    <source>
        <dbReference type="SAM" id="Phobius"/>
    </source>
</evidence>
<feature type="transmembrane region" description="Helical" evidence="12">
    <location>
        <begin position="1271"/>
        <end position="1293"/>
    </location>
</feature>
<keyword evidence="4" id="KW-0107">Calcium channel</keyword>
<evidence type="ECO:0000256" key="11">
    <source>
        <dbReference type="SAM" id="MobiDB-lite"/>
    </source>
</evidence>
<feature type="region of interest" description="Disordered" evidence="11">
    <location>
        <begin position="69"/>
        <end position="95"/>
    </location>
</feature>
<evidence type="ECO:0000259" key="15">
    <source>
        <dbReference type="Pfam" id="PF08454"/>
    </source>
</evidence>
<dbReference type="SUPFAM" id="SSF100909">
    <property type="entry name" value="IP3 receptor type 1 binding core, domain 2"/>
    <property type="match status" value="1"/>
</dbReference>
<evidence type="ECO:0000313" key="16">
    <source>
        <dbReference type="Ensembl" id="ENSMMDP00005008568.1"/>
    </source>
</evidence>
<dbReference type="Pfam" id="PF00520">
    <property type="entry name" value="Ion_trans"/>
    <property type="match status" value="1"/>
</dbReference>
<feature type="transmembrane region" description="Helical" evidence="12">
    <location>
        <begin position="1384"/>
        <end position="1407"/>
    </location>
</feature>
<reference evidence="16" key="3">
    <citation type="submission" date="2025-09" db="UniProtKB">
        <authorList>
            <consortium name="Ensembl"/>
        </authorList>
    </citation>
    <scope>IDENTIFICATION</scope>
</reference>
<keyword evidence="3" id="KW-0109">Calcium transport</keyword>
<feature type="transmembrane region" description="Helical" evidence="12">
    <location>
        <begin position="1106"/>
        <end position="1128"/>
    </location>
</feature>
<feature type="transmembrane region" description="Helical" evidence="12">
    <location>
        <begin position="1222"/>
        <end position="1250"/>
    </location>
</feature>
<keyword evidence="10" id="KW-0407">Ion channel</keyword>
<evidence type="ECO:0000256" key="9">
    <source>
        <dbReference type="ARBA" id="ARBA00023286"/>
    </source>
</evidence>
<feature type="region of interest" description="Disordered" evidence="11">
    <location>
        <begin position="493"/>
        <end position="514"/>
    </location>
</feature>
<dbReference type="InterPro" id="IPR005821">
    <property type="entry name" value="Ion_trans_dom"/>
</dbReference>
<proteinExistence type="predicted"/>
<dbReference type="InterPro" id="IPR015925">
    <property type="entry name" value="Ryanodine_IP3_receptor"/>
</dbReference>
<dbReference type="InterPro" id="IPR035910">
    <property type="entry name" value="RyR/IP3R_RIH_dom_sf"/>
</dbReference>
<dbReference type="InterPro" id="IPR013662">
    <property type="entry name" value="RIH_assoc-dom"/>
</dbReference>
<feature type="domain" description="RyR/IP3R Homology associated" evidence="15">
    <location>
        <begin position="809"/>
        <end position="915"/>
    </location>
</feature>
<dbReference type="PANTHER" id="PTHR45816">
    <property type="entry name" value="MIR DOMAIN-CONTAINING PROTEIN"/>
    <property type="match status" value="1"/>
</dbReference>
<dbReference type="GO" id="GO:0016020">
    <property type="term" value="C:membrane"/>
    <property type="evidence" value="ECO:0007669"/>
    <property type="project" value="InterPro"/>
</dbReference>
<protein>
    <submittedName>
        <fullName evidence="16">Inositol 1,4,5-trisphosphate receptor, type 3</fullName>
    </submittedName>
</protein>
<feature type="domain" description="Ion transport" evidence="13">
    <location>
        <begin position="1185"/>
        <end position="1413"/>
    </location>
</feature>
<evidence type="ECO:0000256" key="7">
    <source>
        <dbReference type="ARBA" id="ARBA00023065"/>
    </source>
</evidence>
<keyword evidence="6 12" id="KW-1133">Transmembrane helix</keyword>
<organism evidence="16 17">
    <name type="scientific">Myripristis murdjan</name>
    <name type="common">pinecone soldierfish</name>
    <dbReference type="NCBI Taxonomy" id="586833"/>
    <lineage>
        <taxon>Eukaryota</taxon>
        <taxon>Metazoa</taxon>
        <taxon>Chordata</taxon>
        <taxon>Craniata</taxon>
        <taxon>Vertebrata</taxon>
        <taxon>Euteleostomi</taxon>
        <taxon>Actinopterygii</taxon>
        <taxon>Neopterygii</taxon>
        <taxon>Teleostei</taxon>
        <taxon>Neoteleostei</taxon>
        <taxon>Acanthomorphata</taxon>
        <taxon>Holocentriformes</taxon>
        <taxon>Holocentridae</taxon>
        <taxon>Myripristis</taxon>
    </lineage>
</organism>
<dbReference type="Pfam" id="PF01365">
    <property type="entry name" value="RYDR_ITPR"/>
    <property type="match status" value="1"/>
</dbReference>
<dbReference type="InterPro" id="IPR000699">
    <property type="entry name" value="RIH_dom"/>
</dbReference>
<feature type="transmembrane region" description="Helical" evidence="12">
    <location>
        <begin position="1140"/>
        <end position="1158"/>
    </location>
</feature>
<dbReference type="GO" id="GO:0005262">
    <property type="term" value="F:calcium channel activity"/>
    <property type="evidence" value="ECO:0007669"/>
    <property type="project" value="UniProtKB-KW"/>
</dbReference>
<dbReference type="PANTHER" id="PTHR45816:SF1">
    <property type="entry name" value="INOSITOL 1,4,5-TRISPHOSPHATE RECEPTOR"/>
    <property type="match status" value="1"/>
</dbReference>
<evidence type="ECO:0000256" key="4">
    <source>
        <dbReference type="ARBA" id="ARBA00022673"/>
    </source>
</evidence>
<keyword evidence="5 12" id="KW-0812">Transmembrane</keyword>
<reference evidence="16" key="2">
    <citation type="submission" date="2025-08" db="UniProtKB">
        <authorList>
            <consortium name="Ensembl"/>
        </authorList>
    </citation>
    <scope>IDENTIFICATION</scope>
</reference>
<keyword evidence="7" id="KW-0406">Ion transport</keyword>
<evidence type="ECO:0000256" key="3">
    <source>
        <dbReference type="ARBA" id="ARBA00022568"/>
    </source>
</evidence>
<dbReference type="GeneTree" id="ENSGT00940000157078"/>
<gene>
    <name evidence="16" type="primary">ITPR3</name>
    <name evidence="16" type="synonym">itpr3</name>
</gene>
<keyword evidence="9" id="KW-1071">Ligand-gated ion channel</keyword>
<evidence type="ECO:0000259" key="14">
    <source>
        <dbReference type="Pfam" id="PF01365"/>
    </source>
</evidence>
<accession>A0A667X3N7</accession>